<sequence>MSGNGGVYGDEDARRGAPESAAPPPPATPPAPAESPAPASSDGTPEDGTPEDRTPEDRTPEGRTPEEGPARDDRTPDDGAPGGGAPAPPLTAPEWPEAPGSAAPPATAPHDPGAAIPAAELPMQYATPPPPAPSAYPAVHEPAPAPAPAPGTNGAYDPYAAYTPYPGDFELRPEADDRSRRRGVVVAVVGLAVIVGGALGAGGWQLLSDDDGKAAAKPQHSATAEPKPSADRTDPAPTSAPPSPSSSESALPSGYVHATEDGYSLAVPEDWERRVDGVSVFYEEPRVDGAFVQVYEVTEDISPYEAVQVIEETKREADGYRRNDLADLGTAAEYDYSYVDDQLGPRRVLLHDRETADGKMYALLVSGPEADWPRQREVLDAMTASLCTDTACPEPDGA</sequence>
<feature type="compositionally biased region" description="Low complexity" evidence="1">
    <location>
        <begin position="155"/>
        <end position="166"/>
    </location>
</feature>
<accession>A0ABN2ZHG3</accession>
<feature type="compositionally biased region" description="Pro residues" evidence="1">
    <location>
        <begin position="21"/>
        <end position="35"/>
    </location>
</feature>
<keyword evidence="2" id="KW-1133">Transmembrane helix</keyword>
<keyword evidence="2" id="KW-0472">Membrane</keyword>
<evidence type="ECO:0000313" key="3">
    <source>
        <dbReference type="EMBL" id="GAA2142254.1"/>
    </source>
</evidence>
<dbReference type="RefSeq" id="WP_344292937.1">
    <property type="nucleotide sequence ID" value="NZ_BAAAPF010000244.1"/>
</dbReference>
<evidence type="ECO:0000256" key="1">
    <source>
        <dbReference type="SAM" id="MobiDB-lite"/>
    </source>
</evidence>
<dbReference type="EMBL" id="BAAAPF010000244">
    <property type="protein sequence ID" value="GAA2142254.1"/>
    <property type="molecule type" value="Genomic_DNA"/>
</dbReference>
<reference evidence="3 4" key="1">
    <citation type="journal article" date="2019" name="Int. J. Syst. Evol. Microbiol.">
        <title>The Global Catalogue of Microorganisms (GCM) 10K type strain sequencing project: providing services to taxonomists for standard genome sequencing and annotation.</title>
        <authorList>
            <consortium name="The Broad Institute Genomics Platform"/>
            <consortium name="The Broad Institute Genome Sequencing Center for Infectious Disease"/>
            <person name="Wu L."/>
            <person name="Ma J."/>
        </authorList>
    </citation>
    <scope>NUCLEOTIDE SEQUENCE [LARGE SCALE GENOMIC DNA]</scope>
    <source>
        <strain evidence="3 4">JCM 15481</strain>
    </source>
</reference>
<feature type="transmembrane region" description="Helical" evidence="2">
    <location>
        <begin position="184"/>
        <end position="207"/>
    </location>
</feature>
<feature type="compositionally biased region" description="Basic and acidic residues" evidence="1">
    <location>
        <begin position="169"/>
        <end position="179"/>
    </location>
</feature>
<feature type="region of interest" description="Disordered" evidence="1">
    <location>
        <begin position="1"/>
        <end position="180"/>
    </location>
</feature>
<evidence type="ECO:0000313" key="4">
    <source>
        <dbReference type="Proteomes" id="UP001500443"/>
    </source>
</evidence>
<dbReference type="SUPFAM" id="SSF55724">
    <property type="entry name" value="Mog1p/PsbP-like"/>
    <property type="match status" value="1"/>
</dbReference>
<dbReference type="PRINTS" id="PR01217">
    <property type="entry name" value="PRICHEXTENSN"/>
</dbReference>
<feature type="compositionally biased region" description="Low complexity" evidence="1">
    <location>
        <begin position="92"/>
        <end position="109"/>
    </location>
</feature>
<evidence type="ECO:0000256" key="2">
    <source>
        <dbReference type="SAM" id="Phobius"/>
    </source>
</evidence>
<dbReference type="Gene3D" id="3.40.1000.10">
    <property type="entry name" value="Mog1/PsbP, alpha/beta/alpha sandwich"/>
    <property type="match status" value="1"/>
</dbReference>
<dbReference type="InterPro" id="IPR016123">
    <property type="entry name" value="Mog1/PsbP_a/b/a-sand"/>
</dbReference>
<protein>
    <recommendedName>
        <fullName evidence="5">Serine/arginine repetitive matrix protein 2</fullName>
    </recommendedName>
</protein>
<evidence type="ECO:0008006" key="5">
    <source>
        <dbReference type="Google" id="ProtNLM"/>
    </source>
</evidence>
<comment type="caution">
    <text evidence="3">The sequence shown here is derived from an EMBL/GenBank/DDBJ whole genome shotgun (WGS) entry which is preliminary data.</text>
</comment>
<name>A0ABN2ZHG3_9ACTN</name>
<dbReference type="Proteomes" id="UP001500443">
    <property type="component" value="Unassembled WGS sequence"/>
</dbReference>
<gene>
    <name evidence="3" type="ORF">GCM10009802_52920</name>
</gene>
<proteinExistence type="predicted"/>
<organism evidence="3 4">
    <name type="scientific">Streptomyces synnematoformans</name>
    <dbReference type="NCBI Taxonomy" id="415721"/>
    <lineage>
        <taxon>Bacteria</taxon>
        <taxon>Bacillati</taxon>
        <taxon>Actinomycetota</taxon>
        <taxon>Actinomycetes</taxon>
        <taxon>Kitasatosporales</taxon>
        <taxon>Streptomycetaceae</taxon>
        <taxon>Streptomyces</taxon>
    </lineage>
</organism>
<feature type="compositionally biased region" description="Basic and acidic residues" evidence="1">
    <location>
        <begin position="50"/>
        <end position="77"/>
    </location>
</feature>
<feature type="region of interest" description="Disordered" evidence="1">
    <location>
        <begin position="210"/>
        <end position="254"/>
    </location>
</feature>
<keyword evidence="4" id="KW-1185">Reference proteome</keyword>
<keyword evidence="2" id="KW-0812">Transmembrane</keyword>